<reference evidence="2 3" key="2">
    <citation type="journal article" date="2010" name="Nucleic Acids Res.">
        <title>BeetleBase in 2010: revisions to provide comprehensive genomic information for Tribolium castaneum.</title>
        <authorList>
            <person name="Kim H.S."/>
            <person name="Murphy T."/>
            <person name="Xia J."/>
            <person name="Caragea D."/>
            <person name="Park Y."/>
            <person name="Beeman R.W."/>
            <person name="Lorenzen M.D."/>
            <person name="Butcher S."/>
            <person name="Manak J.R."/>
            <person name="Brown S.J."/>
        </authorList>
    </citation>
    <scope>GENOME REANNOTATION</scope>
    <source>
        <strain evidence="2 3">Georgia GA2</strain>
    </source>
</reference>
<keyword evidence="3" id="KW-1185">Reference proteome</keyword>
<dbReference type="Proteomes" id="UP000007266">
    <property type="component" value="Linkage group 7"/>
</dbReference>
<sequence>MCGEKRPKGLGSGQRRTAQGGMQGRRRTAGIVFPVEF</sequence>
<accession>A0A139WFB7</accession>
<evidence type="ECO:0000313" key="2">
    <source>
        <dbReference type="EMBL" id="KYB26525.1"/>
    </source>
</evidence>
<reference evidence="2 3" key="1">
    <citation type="journal article" date="2008" name="Nature">
        <title>The genome of the model beetle and pest Tribolium castaneum.</title>
        <authorList>
            <consortium name="Tribolium Genome Sequencing Consortium"/>
            <person name="Richards S."/>
            <person name="Gibbs R.A."/>
            <person name="Weinstock G.M."/>
            <person name="Brown S.J."/>
            <person name="Denell R."/>
            <person name="Beeman R.W."/>
            <person name="Gibbs R."/>
            <person name="Beeman R.W."/>
            <person name="Brown S.J."/>
            <person name="Bucher G."/>
            <person name="Friedrich M."/>
            <person name="Grimmelikhuijzen C.J."/>
            <person name="Klingler M."/>
            <person name="Lorenzen M."/>
            <person name="Richards S."/>
            <person name="Roth S."/>
            <person name="Schroder R."/>
            <person name="Tautz D."/>
            <person name="Zdobnov E.M."/>
            <person name="Muzny D."/>
            <person name="Gibbs R.A."/>
            <person name="Weinstock G.M."/>
            <person name="Attaway T."/>
            <person name="Bell S."/>
            <person name="Buhay C.J."/>
            <person name="Chandrabose M.N."/>
            <person name="Chavez D."/>
            <person name="Clerk-Blankenburg K.P."/>
            <person name="Cree A."/>
            <person name="Dao M."/>
            <person name="Davis C."/>
            <person name="Chacko J."/>
            <person name="Dinh H."/>
            <person name="Dugan-Rocha S."/>
            <person name="Fowler G."/>
            <person name="Garner T.T."/>
            <person name="Garnes J."/>
            <person name="Gnirke A."/>
            <person name="Hawes A."/>
            <person name="Hernandez J."/>
            <person name="Hines S."/>
            <person name="Holder M."/>
            <person name="Hume J."/>
            <person name="Jhangiani S.N."/>
            <person name="Joshi V."/>
            <person name="Khan Z.M."/>
            <person name="Jackson L."/>
            <person name="Kovar C."/>
            <person name="Kowis A."/>
            <person name="Lee S."/>
            <person name="Lewis L.R."/>
            <person name="Margolis J."/>
            <person name="Morgan M."/>
            <person name="Nazareth L.V."/>
            <person name="Nguyen N."/>
            <person name="Okwuonu G."/>
            <person name="Parker D."/>
            <person name="Richards S."/>
            <person name="Ruiz S.J."/>
            <person name="Santibanez J."/>
            <person name="Savard J."/>
            <person name="Scherer S.E."/>
            <person name="Schneider B."/>
            <person name="Sodergren E."/>
            <person name="Tautz D."/>
            <person name="Vattahil S."/>
            <person name="Villasana D."/>
            <person name="White C.S."/>
            <person name="Wright R."/>
            <person name="Park Y."/>
            <person name="Beeman R.W."/>
            <person name="Lord J."/>
            <person name="Oppert B."/>
            <person name="Lorenzen M."/>
            <person name="Brown S."/>
            <person name="Wang L."/>
            <person name="Savard J."/>
            <person name="Tautz D."/>
            <person name="Richards S."/>
            <person name="Weinstock G."/>
            <person name="Gibbs R.A."/>
            <person name="Liu Y."/>
            <person name="Worley K."/>
            <person name="Weinstock G."/>
            <person name="Elsik C.G."/>
            <person name="Reese J.T."/>
            <person name="Elhaik E."/>
            <person name="Landan G."/>
            <person name="Graur D."/>
            <person name="Arensburger P."/>
            <person name="Atkinson P."/>
            <person name="Beeman R.W."/>
            <person name="Beidler J."/>
            <person name="Brown S.J."/>
            <person name="Demuth J.P."/>
            <person name="Drury D.W."/>
            <person name="Du Y.Z."/>
            <person name="Fujiwara H."/>
            <person name="Lorenzen M."/>
            <person name="Maselli V."/>
            <person name="Osanai M."/>
            <person name="Park Y."/>
            <person name="Robertson H.M."/>
            <person name="Tu Z."/>
            <person name="Wang J.J."/>
            <person name="Wang S."/>
            <person name="Richards S."/>
            <person name="Song H."/>
            <person name="Zhang L."/>
            <person name="Sodergren E."/>
            <person name="Werner D."/>
            <person name="Stanke M."/>
            <person name="Morgenstern B."/>
            <person name="Solovyev V."/>
            <person name="Kosarev P."/>
            <person name="Brown G."/>
            <person name="Chen H.C."/>
            <person name="Ermolaeva O."/>
            <person name="Hlavina W."/>
            <person name="Kapustin Y."/>
            <person name="Kiryutin B."/>
            <person name="Kitts P."/>
            <person name="Maglott D."/>
            <person name="Pruitt K."/>
            <person name="Sapojnikov V."/>
            <person name="Souvorov A."/>
            <person name="Mackey A.J."/>
            <person name="Waterhouse R.M."/>
            <person name="Wyder S."/>
            <person name="Zdobnov E.M."/>
            <person name="Zdobnov E.M."/>
            <person name="Wyder S."/>
            <person name="Kriventseva E.V."/>
            <person name="Kadowaki T."/>
            <person name="Bork P."/>
            <person name="Aranda M."/>
            <person name="Bao R."/>
            <person name="Beermann A."/>
            <person name="Berns N."/>
            <person name="Bolognesi R."/>
            <person name="Bonneton F."/>
            <person name="Bopp D."/>
            <person name="Brown S.J."/>
            <person name="Bucher G."/>
            <person name="Butts T."/>
            <person name="Chaumot A."/>
            <person name="Denell R.E."/>
            <person name="Ferrier D.E."/>
            <person name="Friedrich M."/>
            <person name="Gordon C.M."/>
            <person name="Jindra M."/>
            <person name="Klingler M."/>
            <person name="Lan Q."/>
            <person name="Lattorff H.M."/>
            <person name="Laudet V."/>
            <person name="von Levetsow C."/>
            <person name="Liu Z."/>
            <person name="Lutz R."/>
            <person name="Lynch J.A."/>
            <person name="da Fonseca R.N."/>
            <person name="Posnien N."/>
            <person name="Reuter R."/>
            <person name="Roth S."/>
            <person name="Savard J."/>
            <person name="Schinko J.B."/>
            <person name="Schmitt C."/>
            <person name="Schoppmeier M."/>
            <person name="Schroder R."/>
            <person name="Shippy T.D."/>
            <person name="Simonnet F."/>
            <person name="Marques-Souza H."/>
            <person name="Tautz D."/>
            <person name="Tomoyasu Y."/>
            <person name="Trauner J."/>
            <person name="Van der Zee M."/>
            <person name="Vervoort M."/>
            <person name="Wittkopp N."/>
            <person name="Wimmer E.A."/>
            <person name="Yang X."/>
            <person name="Jones A.K."/>
            <person name="Sattelle D.B."/>
            <person name="Ebert P.R."/>
            <person name="Nelson D."/>
            <person name="Scott J.G."/>
            <person name="Beeman R.W."/>
            <person name="Muthukrishnan S."/>
            <person name="Kramer K.J."/>
            <person name="Arakane Y."/>
            <person name="Beeman R.W."/>
            <person name="Zhu Q."/>
            <person name="Hogenkamp D."/>
            <person name="Dixit R."/>
            <person name="Oppert B."/>
            <person name="Jiang H."/>
            <person name="Zou Z."/>
            <person name="Marshall J."/>
            <person name="Elpidina E."/>
            <person name="Vinokurov K."/>
            <person name="Oppert C."/>
            <person name="Zou Z."/>
            <person name="Evans J."/>
            <person name="Lu Z."/>
            <person name="Zhao P."/>
            <person name="Sumathipala N."/>
            <person name="Altincicek B."/>
            <person name="Vilcinskas A."/>
            <person name="Williams M."/>
            <person name="Hultmark D."/>
            <person name="Hetru C."/>
            <person name="Jiang H."/>
            <person name="Grimmelikhuijzen C.J."/>
            <person name="Hauser F."/>
            <person name="Cazzamali G."/>
            <person name="Williamson M."/>
            <person name="Park Y."/>
            <person name="Li B."/>
            <person name="Tanaka Y."/>
            <person name="Predel R."/>
            <person name="Neupert S."/>
            <person name="Schachtner J."/>
            <person name="Verleyen P."/>
            <person name="Raible F."/>
            <person name="Bork P."/>
            <person name="Friedrich M."/>
            <person name="Walden K.K."/>
            <person name="Robertson H.M."/>
            <person name="Angeli S."/>
            <person name="Foret S."/>
            <person name="Bucher G."/>
            <person name="Schuetz S."/>
            <person name="Maleszka R."/>
            <person name="Wimmer E.A."/>
            <person name="Beeman R.W."/>
            <person name="Lorenzen M."/>
            <person name="Tomoyasu Y."/>
            <person name="Miller S.C."/>
            <person name="Grossmann D."/>
            <person name="Bucher G."/>
        </authorList>
    </citation>
    <scope>NUCLEOTIDE SEQUENCE [LARGE SCALE GENOMIC DNA]</scope>
    <source>
        <strain evidence="2 3">Georgia GA2</strain>
    </source>
</reference>
<name>A0A139WFB7_TRICA</name>
<gene>
    <name evidence="2" type="primary">AUGUSTUS-3.0.2_33844</name>
    <name evidence="2" type="ORF">TcasGA2_TC033844</name>
</gene>
<feature type="region of interest" description="Disordered" evidence="1">
    <location>
        <begin position="1"/>
        <end position="37"/>
    </location>
</feature>
<dbReference type="InParanoid" id="A0A139WFB7"/>
<dbReference type="AlphaFoldDB" id="A0A139WFB7"/>
<proteinExistence type="predicted"/>
<evidence type="ECO:0000313" key="3">
    <source>
        <dbReference type="Proteomes" id="UP000007266"/>
    </source>
</evidence>
<organism evidence="2 3">
    <name type="scientific">Tribolium castaneum</name>
    <name type="common">Red flour beetle</name>
    <dbReference type="NCBI Taxonomy" id="7070"/>
    <lineage>
        <taxon>Eukaryota</taxon>
        <taxon>Metazoa</taxon>
        <taxon>Ecdysozoa</taxon>
        <taxon>Arthropoda</taxon>
        <taxon>Hexapoda</taxon>
        <taxon>Insecta</taxon>
        <taxon>Pterygota</taxon>
        <taxon>Neoptera</taxon>
        <taxon>Endopterygota</taxon>
        <taxon>Coleoptera</taxon>
        <taxon>Polyphaga</taxon>
        <taxon>Cucujiformia</taxon>
        <taxon>Tenebrionidae</taxon>
        <taxon>Tenebrionidae incertae sedis</taxon>
        <taxon>Tribolium</taxon>
    </lineage>
</organism>
<evidence type="ECO:0000256" key="1">
    <source>
        <dbReference type="SAM" id="MobiDB-lite"/>
    </source>
</evidence>
<protein>
    <submittedName>
        <fullName evidence="2">Uncharacterized protein</fullName>
    </submittedName>
</protein>
<dbReference type="EMBL" id="KQ971354">
    <property type="protein sequence ID" value="KYB26525.1"/>
    <property type="molecule type" value="Genomic_DNA"/>
</dbReference>